<dbReference type="EMBL" id="UINC01043346">
    <property type="protein sequence ID" value="SVB47250.1"/>
    <property type="molecule type" value="Genomic_DNA"/>
</dbReference>
<keyword evidence="6" id="KW-0456">Lyase</keyword>
<dbReference type="InterPro" id="IPR001054">
    <property type="entry name" value="A/G_cyclase"/>
</dbReference>
<dbReference type="GO" id="GO:0035556">
    <property type="term" value="P:intracellular signal transduction"/>
    <property type="evidence" value="ECO:0007669"/>
    <property type="project" value="InterPro"/>
</dbReference>
<reference evidence="9" key="1">
    <citation type="submission" date="2018-05" db="EMBL/GenBank/DDBJ databases">
        <authorList>
            <person name="Lanie J.A."/>
            <person name="Ng W.-L."/>
            <person name="Kazmierczak K.M."/>
            <person name="Andrzejewski T.M."/>
            <person name="Davidsen T.M."/>
            <person name="Wayne K.J."/>
            <person name="Tettelin H."/>
            <person name="Glass J.I."/>
            <person name="Rusch D."/>
            <person name="Podicherti R."/>
            <person name="Tsui H.-C.T."/>
            <person name="Winkler M.E."/>
        </authorList>
    </citation>
    <scope>NUCLEOTIDE SEQUENCE</scope>
</reference>
<dbReference type="InterPro" id="IPR050401">
    <property type="entry name" value="Cyclic_nucleotide_synthase"/>
</dbReference>
<keyword evidence="3" id="KW-0547">Nucleotide-binding</keyword>
<dbReference type="InterPro" id="IPR029787">
    <property type="entry name" value="Nucleotide_cyclase"/>
</dbReference>
<dbReference type="Gene3D" id="3.30.450.40">
    <property type="match status" value="1"/>
</dbReference>
<evidence type="ECO:0000259" key="8">
    <source>
        <dbReference type="PROSITE" id="PS50125"/>
    </source>
</evidence>
<keyword evidence="4" id="KW-1133">Transmembrane helix</keyword>
<dbReference type="AlphaFoldDB" id="A0A382E9D7"/>
<organism evidence="9">
    <name type="scientific">marine metagenome</name>
    <dbReference type="NCBI Taxonomy" id="408172"/>
    <lineage>
        <taxon>unclassified sequences</taxon>
        <taxon>metagenomes</taxon>
        <taxon>ecological metagenomes</taxon>
    </lineage>
</organism>
<comment type="subcellular location">
    <subcellularLocation>
        <location evidence="1">Membrane</location>
    </subcellularLocation>
</comment>
<dbReference type="PROSITE" id="PS50125">
    <property type="entry name" value="GUANYLATE_CYCLASE_2"/>
    <property type="match status" value="1"/>
</dbReference>
<evidence type="ECO:0000256" key="6">
    <source>
        <dbReference type="ARBA" id="ARBA00023239"/>
    </source>
</evidence>
<evidence type="ECO:0000256" key="3">
    <source>
        <dbReference type="ARBA" id="ARBA00022741"/>
    </source>
</evidence>
<dbReference type="GO" id="GO:0000166">
    <property type="term" value="F:nucleotide binding"/>
    <property type="evidence" value="ECO:0007669"/>
    <property type="project" value="UniProtKB-KW"/>
</dbReference>
<evidence type="ECO:0000256" key="7">
    <source>
        <dbReference type="SAM" id="MobiDB-lite"/>
    </source>
</evidence>
<feature type="domain" description="Guanylate cyclase" evidence="8">
    <location>
        <begin position="221"/>
        <end position="349"/>
    </location>
</feature>
<dbReference type="PANTHER" id="PTHR11920:SF335">
    <property type="entry name" value="GUANYLATE CYCLASE"/>
    <property type="match status" value="1"/>
</dbReference>
<dbReference type="SUPFAM" id="SSF55073">
    <property type="entry name" value="Nucleotide cyclase"/>
    <property type="match status" value="1"/>
</dbReference>
<sequence length="397" mass="44330">MTGELKQEDLEQVQKLCKEAGIVPVINPANEDLRMKELKRLGMLEKDLEKDRRYSSLTEVVTYLTGCTHCFINILGSTVQRCKVAYGFSKEERESVPWDMPRDFSICQFSLNTPHQPLIIEDLLEDERTKPIVSLPDYPPMRFYAGSPLISSRGFSMGTLCVVDGVSKSLKHNQIEGLRLLADQIVSLIESEHDAKQPKESETKTDGEPAETSGRYYSSATILFADIVGFTSKVERLEPGELLATLDTFFRGFDKIVEKHKIRKVKTIGDAYMCVGGISEQRNSHAKNVCVAALDMLRFVEGVNLQQEVLGNERWELRIGIHSGPLIAGTSGNAFDIWGDAVNIASRMESSSEPGKVHISEKTRDYLEGVGQLTSRGEIKLKGKGVWSTFFLESLNS</sequence>
<name>A0A382E9D7_9ZZZZ</name>
<dbReference type="SMART" id="SM00044">
    <property type="entry name" value="CYCc"/>
    <property type="match status" value="1"/>
</dbReference>
<keyword evidence="5" id="KW-0472">Membrane</keyword>
<gene>
    <name evidence="9" type="ORF">METZ01_LOCUS200104</name>
</gene>
<dbReference type="InterPro" id="IPR029016">
    <property type="entry name" value="GAF-like_dom_sf"/>
</dbReference>
<dbReference type="CDD" id="cd07302">
    <property type="entry name" value="CHD"/>
    <property type="match status" value="1"/>
</dbReference>
<feature type="compositionally biased region" description="Basic and acidic residues" evidence="7">
    <location>
        <begin position="192"/>
        <end position="207"/>
    </location>
</feature>
<evidence type="ECO:0000256" key="4">
    <source>
        <dbReference type="ARBA" id="ARBA00022989"/>
    </source>
</evidence>
<dbReference type="PANTHER" id="PTHR11920">
    <property type="entry name" value="GUANYLYL CYCLASE"/>
    <property type="match status" value="1"/>
</dbReference>
<proteinExistence type="predicted"/>
<evidence type="ECO:0000256" key="2">
    <source>
        <dbReference type="ARBA" id="ARBA00022692"/>
    </source>
</evidence>
<dbReference type="Pfam" id="PF00211">
    <property type="entry name" value="Guanylate_cyc"/>
    <property type="match status" value="1"/>
</dbReference>
<dbReference type="GO" id="GO:0016829">
    <property type="term" value="F:lyase activity"/>
    <property type="evidence" value="ECO:0007669"/>
    <property type="project" value="UniProtKB-KW"/>
</dbReference>
<accession>A0A382E9D7</accession>
<evidence type="ECO:0000313" key="9">
    <source>
        <dbReference type="EMBL" id="SVB47250.1"/>
    </source>
</evidence>
<dbReference type="SUPFAM" id="SSF55781">
    <property type="entry name" value="GAF domain-like"/>
    <property type="match status" value="1"/>
</dbReference>
<evidence type="ECO:0000256" key="1">
    <source>
        <dbReference type="ARBA" id="ARBA00004370"/>
    </source>
</evidence>
<dbReference type="GO" id="GO:0016020">
    <property type="term" value="C:membrane"/>
    <property type="evidence" value="ECO:0007669"/>
    <property type="project" value="UniProtKB-SubCell"/>
</dbReference>
<keyword evidence="2" id="KW-0812">Transmembrane</keyword>
<dbReference type="GO" id="GO:0009190">
    <property type="term" value="P:cyclic nucleotide biosynthetic process"/>
    <property type="evidence" value="ECO:0007669"/>
    <property type="project" value="InterPro"/>
</dbReference>
<evidence type="ECO:0000256" key="5">
    <source>
        <dbReference type="ARBA" id="ARBA00023136"/>
    </source>
</evidence>
<protein>
    <recommendedName>
        <fullName evidence="8">Guanylate cyclase domain-containing protein</fullName>
    </recommendedName>
</protein>
<dbReference type="Gene3D" id="3.30.70.1230">
    <property type="entry name" value="Nucleotide cyclase"/>
    <property type="match status" value="1"/>
</dbReference>
<feature type="region of interest" description="Disordered" evidence="7">
    <location>
        <begin position="192"/>
        <end position="212"/>
    </location>
</feature>